<dbReference type="FunFam" id="3.40.50.620:FF:000062">
    <property type="entry name" value="Arginine--tRNA ligase"/>
    <property type="match status" value="1"/>
</dbReference>
<dbReference type="SUPFAM" id="SSF47323">
    <property type="entry name" value="Anticodon-binding domain of a subclass of class I aminoacyl-tRNA synthetases"/>
    <property type="match status" value="1"/>
</dbReference>
<evidence type="ECO:0000256" key="10">
    <source>
        <dbReference type="ARBA" id="ARBA00049339"/>
    </source>
</evidence>
<dbReference type="FunFam" id="1.10.730.10:FF:000008">
    <property type="entry name" value="Arginine--tRNA ligase"/>
    <property type="match status" value="1"/>
</dbReference>
<dbReference type="GO" id="GO:0005737">
    <property type="term" value="C:cytoplasm"/>
    <property type="evidence" value="ECO:0007669"/>
    <property type="project" value="UniProtKB-SubCell"/>
</dbReference>
<dbReference type="Proteomes" id="UP001149140">
    <property type="component" value="Unassembled WGS sequence"/>
</dbReference>
<evidence type="ECO:0000256" key="3">
    <source>
        <dbReference type="ARBA" id="ARBA00011245"/>
    </source>
</evidence>
<dbReference type="GO" id="GO:0006420">
    <property type="term" value="P:arginyl-tRNA aminoacylation"/>
    <property type="evidence" value="ECO:0007669"/>
    <property type="project" value="UniProtKB-UniRule"/>
</dbReference>
<comment type="similarity">
    <text evidence="2 11 12">Belongs to the class-I aminoacyl-tRNA synthetase family.</text>
</comment>
<evidence type="ECO:0000256" key="7">
    <source>
        <dbReference type="ARBA" id="ARBA00022840"/>
    </source>
</evidence>
<feature type="domain" description="DALR anticodon binding" evidence="13">
    <location>
        <begin position="430"/>
        <end position="550"/>
    </location>
</feature>
<evidence type="ECO:0000256" key="8">
    <source>
        <dbReference type="ARBA" id="ARBA00022917"/>
    </source>
</evidence>
<keyword evidence="5 11" id="KW-0436">Ligase</keyword>
<evidence type="ECO:0000313" key="15">
    <source>
        <dbReference type="EMBL" id="MDA0165625.1"/>
    </source>
</evidence>
<proteinExistence type="inferred from homology"/>
<dbReference type="InterPro" id="IPR036695">
    <property type="entry name" value="Arg-tRNA-synth_N_sf"/>
</dbReference>
<dbReference type="SUPFAM" id="SSF55190">
    <property type="entry name" value="Arginyl-tRNA synthetase (ArgRS), N-terminal 'additional' domain"/>
    <property type="match status" value="1"/>
</dbReference>
<dbReference type="EC" id="6.1.1.19" evidence="11"/>
<dbReference type="GO" id="GO:0005524">
    <property type="term" value="F:ATP binding"/>
    <property type="evidence" value="ECO:0007669"/>
    <property type="project" value="UniProtKB-UniRule"/>
</dbReference>
<dbReference type="SMART" id="SM00836">
    <property type="entry name" value="DALR_1"/>
    <property type="match status" value="1"/>
</dbReference>
<dbReference type="SUPFAM" id="SSF52374">
    <property type="entry name" value="Nucleotidylyl transferase"/>
    <property type="match status" value="1"/>
</dbReference>
<comment type="subunit">
    <text evidence="3 11">Monomer.</text>
</comment>
<protein>
    <recommendedName>
        <fullName evidence="11">Arginine--tRNA ligase</fullName>
        <ecNumber evidence="11">6.1.1.19</ecNumber>
    </recommendedName>
    <alternativeName>
        <fullName evidence="11">Arginyl-tRNA synthetase</fullName>
        <shortName evidence="11">ArgRS</shortName>
    </alternativeName>
</protein>
<evidence type="ECO:0000259" key="14">
    <source>
        <dbReference type="SMART" id="SM01016"/>
    </source>
</evidence>
<dbReference type="InterPro" id="IPR008909">
    <property type="entry name" value="DALR_anticod-bd"/>
</dbReference>
<evidence type="ECO:0000256" key="1">
    <source>
        <dbReference type="ARBA" id="ARBA00004496"/>
    </source>
</evidence>
<dbReference type="Gene3D" id="3.30.1360.70">
    <property type="entry name" value="Arginyl tRNA synthetase N-terminal domain"/>
    <property type="match status" value="1"/>
</dbReference>
<name>A0A9X3MZF1_9ACTN</name>
<dbReference type="CDD" id="cd00671">
    <property type="entry name" value="ArgRS_core"/>
    <property type="match status" value="1"/>
</dbReference>
<dbReference type="Gene3D" id="3.40.50.620">
    <property type="entry name" value="HUPs"/>
    <property type="match status" value="1"/>
</dbReference>
<organism evidence="15 16">
    <name type="scientific">Solirubrobacter ginsenosidimutans</name>
    <dbReference type="NCBI Taxonomy" id="490573"/>
    <lineage>
        <taxon>Bacteria</taxon>
        <taxon>Bacillati</taxon>
        <taxon>Actinomycetota</taxon>
        <taxon>Thermoleophilia</taxon>
        <taxon>Solirubrobacterales</taxon>
        <taxon>Solirubrobacteraceae</taxon>
        <taxon>Solirubrobacter</taxon>
    </lineage>
</organism>
<evidence type="ECO:0000256" key="6">
    <source>
        <dbReference type="ARBA" id="ARBA00022741"/>
    </source>
</evidence>
<evidence type="ECO:0000256" key="12">
    <source>
        <dbReference type="RuleBase" id="RU363038"/>
    </source>
</evidence>
<comment type="caution">
    <text evidence="15">The sequence shown here is derived from an EMBL/GenBank/DDBJ whole genome shotgun (WGS) entry which is preliminary data.</text>
</comment>
<dbReference type="Gene3D" id="1.10.730.10">
    <property type="entry name" value="Isoleucyl-tRNA Synthetase, Domain 1"/>
    <property type="match status" value="1"/>
</dbReference>
<reference evidence="15" key="1">
    <citation type="submission" date="2022-10" db="EMBL/GenBank/DDBJ databases">
        <title>The WGS of Solirubrobacter ginsenosidimutans DSM 21036.</title>
        <authorList>
            <person name="Jiang Z."/>
        </authorList>
    </citation>
    <scope>NUCLEOTIDE SEQUENCE</scope>
    <source>
        <strain evidence="15">DSM 21036</strain>
    </source>
</reference>
<dbReference type="SMART" id="SM01016">
    <property type="entry name" value="Arg_tRNA_synt_N"/>
    <property type="match status" value="1"/>
</dbReference>
<comment type="caution">
    <text evidence="11">Lacks conserved residue(s) required for the propagation of feature annotation.</text>
</comment>
<keyword evidence="16" id="KW-1185">Reference proteome</keyword>
<evidence type="ECO:0000256" key="11">
    <source>
        <dbReference type="HAMAP-Rule" id="MF_00123"/>
    </source>
</evidence>
<dbReference type="NCBIfam" id="TIGR00456">
    <property type="entry name" value="argS"/>
    <property type="match status" value="1"/>
</dbReference>
<keyword evidence="9 11" id="KW-0030">Aminoacyl-tRNA synthetase</keyword>
<evidence type="ECO:0000256" key="9">
    <source>
        <dbReference type="ARBA" id="ARBA00023146"/>
    </source>
</evidence>
<comment type="subcellular location">
    <subcellularLocation>
        <location evidence="1 11">Cytoplasm</location>
    </subcellularLocation>
</comment>
<dbReference type="GO" id="GO:0004814">
    <property type="term" value="F:arginine-tRNA ligase activity"/>
    <property type="evidence" value="ECO:0007669"/>
    <property type="project" value="UniProtKB-UniRule"/>
</dbReference>
<keyword evidence="4 11" id="KW-0963">Cytoplasm</keyword>
<dbReference type="PANTHER" id="PTHR11956">
    <property type="entry name" value="ARGINYL-TRNA SYNTHETASE"/>
    <property type="match status" value="1"/>
</dbReference>
<dbReference type="PANTHER" id="PTHR11956:SF5">
    <property type="entry name" value="ARGININE--TRNA LIGASE, CYTOPLASMIC"/>
    <property type="match status" value="1"/>
</dbReference>
<dbReference type="Pfam" id="PF03485">
    <property type="entry name" value="Arg_tRNA_synt_N"/>
    <property type="match status" value="1"/>
</dbReference>
<dbReference type="Pfam" id="PF00750">
    <property type="entry name" value="tRNA-synt_1d"/>
    <property type="match status" value="1"/>
</dbReference>
<dbReference type="HAMAP" id="MF_00123">
    <property type="entry name" value="Arg_tRNA_synth"/>
    <property type="match status" value="1"/>
</dbReference>
<evidence type="ECO:0000256" key="2">
    <source>
        <dbReference type="ARBA" id="ARBA00005594"/>
    </source>
</evidence>
<dbReference type="AlphaFoldDB" id="A0A9X3MZF1"/>
<dbReference type="InterPro" id="IPR014729">
    <property type="entry name" value="Rossmann-like_a/b/a_fold"/>
</dbReference>
<comment type="catalytic activity">
    <reaction evidence="10 11">
        <text>tRNA(Arg) + L-arginine + ATP = L-arginyl-tRNA(Arg) + AMP + diphosphate</text>
        <dbReference type="Rhea" id="RHEA:20301"/>
        <dbReference type="Rhea" id="RHEA-COMP:9658"/>
        <dbReference type="Rhea" id="RHEA-COMP:9673"/>
        <dbReference type="ChEBI" id="CHEBI:30616"/>
        <dbReference type="ChEBI" id="CHEBI:32682"/>
        <dbReference type="ChEBI" id="CHEBI:33019"/>
        <dbReference type="ChEBI" id="CHEBI:78442"/>
        <dbReference type="ChEBI" id="CHEBI:78513"/>
        <dbReference type="ChEBI" id="CHEBI:456215"/>
        <dbReference type="EC" id="6.1.1.19"/>
    </reaction>
</comment>
<accession>A0A9X3MZF1</accession>
<gene>
    <name evidence="11 15" type="primary">argS</name>
    <name evidence="15" type="ORF">OM076_35485</name>
</gene>
<dbReference type="PRINTS" id="PR01038">
    <property type="entry name" value="TRNASYNTHARG"/>
</dbReference>
<keyword evidence="6 11" id="KW-0547">Nucleotide-binding</keyword>
<dbReference type="InterPro" id="IPR035684">
    <property type="entry name" value="ArgRS_core"/>
</dbReference>
<keyword evidence="8 11" id="KW-0648">Protein biosynthesis</keyword>
<evidence type="ECO:0000256" key="5">
    <source>
        <dbReference type="ARBA" id="ARBA00022598"/>
    </source>
</evidence>
<dbReference type="InterPro" id="IPR009080">
    <property type="entry name" value="tRNAsynth_Ia_anticodon-bd"/>
</dbReference>
<dbReference type="EMBL" id="JAPDOD010000049">
    <property type="protein sequence ID" value="MDA0165625.1"/>
    <property type="molecule type" value="Genomic_DNA"/>
</dbReference>
<dbReference type="InterPro" id="IPR005148">
    <property type="entry name" value="Arg-tRNA-synth_N"/>
</dbReference>
<evidence type="ECO:0000313" key="16">
    <source>
        <dbReference type="Proteomes" id="UP001149140"/>
    </source>
</evidence>
<dbReference type="Pfam" id="PF05746">
    <property type="entry name" value="DALR_1"/>
    <property type="match status" value="1"/>
</dbReference>
<evidence type="ECO:0000256" key="4">
    <source>
        <dbReference type="ARBA" id="ARBA00022490"/>
    </source>
</evidence>
<evidence type="ECO:0000259" key="13">
    <source>
        <dbReference type="SMART" id="SM00836"/>
    </source>
</evidence>
<sequence>MSRTIISRVHPIDELRAAVEAAAGDLRNGNAAPKARASLERPKKAGFGDYSTNAAMLLAPALGAPPREIAERLGAKLTARLGEAVDHVEVAGPGFLNVFLADAWYVAAARQIVAAGDEWGRGTPEHPEKVIVEFVSANPTGPLTAASGRHAAYGDALARLLELSGNTVTREYYFNNAGSQVDKLGASVRARARHEPVPEDGYQGDYVTEIAARIPGAAEKTAEELGAVASALIMESIRATLAAYRVEFDSYFLEGSVYDGDPSPIAVAFELLKEQGHSYESEGALWMRTTEYGDDKDRVLKRSTGAPTYFAADVAYHENKVQRGYDRLIDVLGADHHGYIGRMKGVMEALGHEPGRLEIPILQFVHVVEGGEKAKMSKRRGDFVTLDELLETIGVDATRWFMISRSHESTIDLDLELAAKQDAENPVYYVQYAHARIASILRNADAAEVEAALVSEGSGLALNASERELIRKLLSFPPEVREATERRAPHRIAGYALELGQAFAAFYRDSPVLKEQDAELRAFRLALCVASQKTLAAALGLLGVSAPEAM</sequence>
<dbReference type="InterPro" id="IPR001278">
    <property type="entry name" value="Arg-tRNA-ligase"/>
</dbReference>
<keyword evidence="7 11" id="KW-0067">ATP-binding</keyword>
<feature type="domain" description="Arginyl tRNA synthetase N-terminal" evidence="14">
    <location>
        <begin position="13"/>
        <end position="100"/>
    </location>
</feature>